<protein>
    <recommendedName>
        <fullName evidence="5">Diguanylate cyclase/phosphodiesterase</fullName>
    </recommendedName>
</protein>
<dbReference type="Gene3D" id="3.20.20.450">
    <property type="entry name" value="EAL domain"/>
    <property type="match status" value="1"/>
</dbReference>
<dbReference type="Proteomes" id="UP000635606">
    <property type="component" value="Unassembled WGS sequence"/>
</dbReference>
<dbReference type="CDD" id="cd01948">
    <property type="entry name" value="EAL"/>
    <property type="match status" value="1"/>
</dbReference>
<reference evidence="3" key="1">
    <citation type="submission" date="2021-01" db="EMBL/GenBank/DDBJ databases">
        <title>Whole genome shotgun sequence of Virgisporangium ochraceum NBRC 16418.</title>
        <authorList>
            <person name="Komaki H."/>
            <person name="Tamura T."/>
        </authorList>
    </citation>
    <scope>NUCLEOTIDE SEQUENCE</scope>
    <source>
        <strain evidence="3">NBRC 16418</strain>
    </source>
</reference>
<organism evidence="3 4">
    <name type="scientific">Virgisporangium ochraceum</name>
    <dbReference type="NCBI Taxonomy" id="65505"/>
    <lineage>
        <taxon>Bacteria</taxon>
        <taxon>Bacillati</taxon>
        <taxon>Actinomycetota</taxon>
        <taxon>Actinomycetes</taxon>
        <taxon>Micromonosporales</taxon>
        <taxon>Micromonosporaceae</taxon>
        <taxon>Virgisporangium</taxon>
    </lineage>
</organism>
<dbReference type="AlphaFoldDB" id="A0A8J4A2X5"/>
<evidence type="ECO:0000259" key="2">
    <source>
        <dbReference type="PROSITE" id="PS50887"/>
    </source>
</evidence>
<dbReference type="SMART" id="SM00052">
    <property type="entry name" value="EAL"/>
    <property type="match status" value="1"/>
</dbReference>
<evidence type="ECO:0008006" key="5">
    <source>
        <dbReference type="Google" id="ProtNLM"/>
    </source>
</evidence>
<evidence type="ECO:0000313" key="3">
    <source>
        <dbReference type="EMBL" id="GIJ71811.1"/>
    </source>
</evidence>
<name>A0A8J4A2X5_9ACTN</name>
<evidence type="ECO:0000313" key="4">
    <source>
        <dbReference type="Proteomes" id="UP000635606"/>
    </source>
</evidence>
<dbReference type="CDD" id="cd01949">
    <property type="entry name" value="GGDEF"/>
    <property type="match status" value="1"/>
</dbReference>
<gene>
    <name evidence="3" type="ORF">Voc01_067280</name>
</gene>
<dbReference type="SUPFAM" id="SSF55073">
    <property type="entry name" value="Nucleotide cyclase"/>
    <property type="match status" value="1"/>
</dbReference>
<feature type="domain" description="EAL" evidence="1">
    <location>
        <begin position="334"/>
        <end position="584"/>
    </location>
</feature>
<dbReference type="RefSeq" id="WP_239160656.1">
    <property type="nucleotide sequence ID" value="NZ_BOPH01000090.1"/>
</dbReference>
<dbReference type="PROSITE" id="PS50883">
    <property type="entry name" value="EAL"/>
    <property type="match status" value="1"/>
</dbReference>
<dbReference type="PANTHER" id="PTHR44757:SF2">
    <property type="entry name" value="BIOFILM ARCHITECTURE MAINTENANCE PROTEIN MBAA"/>
    <property type="match status" value="1"/>
</dbReference>
<proteinExistence type="predicted"/>
<feature type="domain" description="GGDEF" evidence="2">
    <location>
        <begin position="191"/>
        <end position="325"/>
    </location>
</feature>
<keyword evidence="4" id="KW-1185">Reference proteome</keyword>
<dbReference type="InterPro" id="IPR029787">
    <property type="entry name" value="Nucleotide_cyclase"/>
</dbReference>
<evidence type="ECO:0000259" key="1">
    <source>
        <dbReference type="PROSITE" id="PS50883"/>
    </source>
</evidence>
<dbReference type="NCBIfam" id="TIGR00254">
    <property type="entry name" value="GGDEF"/>
    <property type="match status" value="1"/>
</dbReference>
<dbReference type="InterPro" id="IPR052155">
    <property type="entry name" value="Biofilm_reg_signaling"/>
</dbReference>
<dbReference type="EMBL" id="BOPH01000090">
    <property type="protein sequence ID" value="GIJ71811.1"/>
    <property type="molecule type" value="Genomic_DNA"/>
</dbReference>
<dbReference type="PANTHER" id="PTHR44757">
    <property type="entry name" value="DIGUANYLATE CYCLASE DGCP"/>
    <property type="match status" value="1"/>
</dbReference>
<sequence>MNEGLDVFARAWAREIVGTSYVPMARSQAVGFLREQADVLHRSLTADTFDAVAGRAVGTALARTGFTAPEALGRSVVLLQRRLVADLGLTGPAAAEAGRRLVRLTGSLTEGFVRAVRDLTLDAQDDLHRATMRAKARVENALRESEARALHAALHDPLTGLPNRTLFTEWLAALLSGAALTGTGPAARPAARFAVCLVGVDRFKSVNGTFGPAVGDRVLVLVAEQLRALATEFGCLVARIGGDEFGFLVPDTTCTDDALKFADRALRRIAEPMHVDGREIPLSASAGVLERAADGGDPADVMRSATITLHWAKADGRGRSALFDAGRNADDVARYALSAALPAGLRNDEFVLAYQPLVDLRTGAMVGVEALARWRHPARGELGPHEFIGLAEDSGLIGTLGLQVLEKACRQALRWESAGSAPPFVSVNLAVQQIRDPALVGRIAAVLDRVGLPAGRLQLEITESAVMSIDDHTLGTLRALRGLGVRLVIDDFGTGYANLSYLCDLPVHGLKLAAQFLRDLDGRQASRRAALLEAMVSVGHRFGLAVTAEGVETRSQADLLRGLGCDLAQGWLFGRPIPPGEVRF</sequence>
<dbReference type="InterPro" id="IPR035919">
    <property type="entry name" value="EAL_sf"/>
</dbReference>
<dbReference type="Pfam" id="PF00563">
    <property type="entry name" value="EAL"/>
    <property type="match status" value="1"/>
</dbReference>
<dbReference type="PROSITE" id="PS50887">
    <property type="entry name" value="GGDEF"/>
    <property type="match status" value="1"/>
</dbReference>
<dbReference type="InterPro" id="IPR000160">
    <property type="entry name" value="GGDEF_dom"/>
</dbReference>
<dbReference type="Pfam" id="PF00990">
    <property type="entry name" value="GGDEF"/>
    <property type="match status" value="1"/>
</dbReference>
<comment type="caution">
    <text evidence="3">The sequence shown here is derived from an EMBL/GenBank/DDBJ whole genome shotgun (WGS) entry which is preliminary data.</text>
</comment>
<accession>A0A8J4A2X5</accession>
<dbReference type="InterPro" id="IPR001633">
    <property type="entry name" value="EAL_dom"/>
</dbReference>
<dbReference type="SUPFAM" id="SSF141868">
    <property type="entry name" value="EAL domain-like"/>
    <property type="match status" value="1"/>
</dbReference>
<dbReference type="InterPro" id="IPR043128">
    <property type="entry name" value="Rev_trsase/Diguanyl_cyclase"/>
</dbReference>
<dbReference type="Gene3D" id="3.30.70.270">
    <property type="match status" value="1"/>
</dbReference>
<dbReference type="SMART" id="SM00267">
    <property type="entry name" value="GGDEF"/>
    <property type="match status" value="1"/>
</dbReference>